<dbReference type="InterPro" id="IPR023996">
    <property type="entry name" value="TonB-dep_OMP_SusC/RagA"/>
</dbReference>
<proteinExistence type="inferred from homology"/>
<evidence type="ECO:0000259" key="11">
    <source>
        <dbReference type="Pfam" id="PF00593"/>
    </source>
</evidence>
<dbReference type="InterPro" id="IPR023997">
    <property type="entry name" value="TonB-dep_OMP_SusC/RagA_CS"/>
</dbReference>
<organism evidence="13 14">
    <name type="scientific">Compostibacter hankyongensis</name>
    <dbReference type="NCBI Taxonomy" id="1007089"/>
    <lineage>
        <taxon>Bacteria</taxon>
        <taxon>Pseudomonadati</taxon>
        <taxon>Bacteroidota</taxon>
        <taxon>Chitinophagia</taxon>
        <taxon>Chitinophagales</taxon>
        <taxon>Chitinophagaceae</taxon>
        <taxon>Compostibacter</taxon>
    </lineage>
</organism>
<dbReference type="Pfam" id="PF00593">
    <property type="entry name" value="TonB_dep_Rec_b-barrel"/>
    <property type="match status" value="1"/>
</dbReference>
<dbReference type="InterPro" id="IPR039426">
    <property type="entry name" value="TonB-dep_rcpt-like"/>
</dbReference>
<keyword evidence="3 8" id="KW-1134">Transmembrane beta strand</keyword>
<dbReference type="SUPFAM" id="SSF49464">
    <property type="entry name" value="Carboxypeptidase regulatory domain-like"/>
    <property type="match status" value="1"/>
</dbReference>
<dbReference type="NCBIfam" id="TIGR04056">
    <property type="entry name" value="OMP_RagA_SusC"/>
    <property type="match status" value="1"/>
</dbReference>
<feature type="signal peptide" evidence="10">
    <location>
        <begin position="1"/>
        <end position="25"/>
    </location>
</feature>
<evidence type="ECO:0000313" key="13">
    <source>
        <dbReference type="EMBL" id="GAA4302630.1"/>
    </source>
</evidence>
<comment type="caution">
    <text evidence="13">The sequence shown here is derived from an EMBL/GenBank/DDBJ whole genome shotgun (WGS) entry which is preliminary data.</text>
</comment>
<dbReference type="InterPro" id="IPR000531">
    <property type="entry name" value="Beta-barrel_TonB"/>
</dbReference>
<dbReference type="Gene3D" id="2.170.130.10">
    <property type="entry name" value="TonB-dependent receptor, plug domain"/>
    <property type="match status" value="1"/>
</dbReference>
<evidence type="ECO:0000256" key="1">
    <source>
        <dbReference type="ARBA" id="ARBA00004571"/>
    </source>
</evidence>
<sequence>MKNLPYRLCCLLSSCLLLSLSPAAAQQVTVTGVVTDSLGAAPLSGVTVHIKGSTTGTGTDAAGKYSLPAPANAVLVFSYVGYRTKEVPVNGKSVLNVSLSSSTSQLQQLVVVGYGTQKARDVSAAITSISTKDFNKGIVTNPVQQIQGKVAGLTITAPGGDPNASPIIRLRGQASLTGGQTPLVVVDGVPLDDPAQVANIPPGDIASYDVLKDASATAIYGSRGANGVIIINTKKGMAGNPVVTYSGYIGIDRVAKHWDMLDAAAWKDAARSIGTPESTIETYDHDADVDWQKAIEQTAFTNNHTLSVSGGTEHFTYHGSVNYINQEGAIINTGRNAVGLNFSANQKALDDRLNIQIGIISTQTNRKYADYNIFTYIASTPPVYPVYNKDGSYFAFQDFEQANAVEHQMRQLNTGKERLTIMTGTIDYDLIPSLKIGATGSLSYFNNQTGFFQPSYPIENNFNNGNQYTEDRNSKKGNLHINYNQTWGKSNFAATLVHEYNDFIYDNFKASGQQFLAEINQNNSLENGNPAYNEINSYKEEYELASFLGRVTYNYNEKYYIEASFRRDGSSKFGSHNRWGNFPSVSAAWRISGESFMENVSWVSDLKIKAGYGVTGNQDAIDAYRSQQLLGSVGRYYDQANQRYPLAYAPSQNPNEDLKWEEKHGMNVGLDFSLFNNRLGGDINVFHDKTKNLLYDYTVPVPPYYVNTILANVGDLTNKGIEIALNGDIVKGQHFTWSANGQITFIKTTVDNLSGTYAGNELTTDDIPGGTAAGRGLSDNPITYLKVGYSPYVFFLPHFVGVDDDGNQLFDDGKGGQVTQGDLDQSMYRYTDPAAKFNYGFGSTLTYDQWGLNFFLRGVSGQKIFDDTRMLISNINRLPGNNVIGEALTNGIKDAQVASDLWLEKASYLRMDNITLSYTFSHISALQSLQLYVSANNLFVITPYKGLDPEIRITGDDLNHTDVTNQAYIDANYGSDGYYPKTRSFSFGVNVSFK</sequence>
<feature type="chain" id="PRO_5046574479" evidence="10">
    <location>
        <begin position="26"/>
        <end position="994"/>
    </location>
</feature>
<evidence type="ECO:0000256" key="10">
    <source>
        <dbReference type="SAM" id="SignalP"/>
    </source>
</evidence>
<dbReference type="Gene3D" id="2.40.170.20">
    <property type="entry name" value="TonB-dependent receptor, beta-barrel domain"/>
    <property type="match status" value="1"/>
</dbReference>
<dbReference type="Pfam" id="PF07715">
    <property type="entry name" value="Plug"/>
    <property type="match status" value="1"/>
</dbReference>
<dbReference type="SUPFAM" id="SSF56935">
    <property type="entry name" value="Porins"/>
    <property type="match status" value="1"/>
</dbReference>
<dbReference type="InterPro" id="IPR012910">
    <property type="entry name" value="Plug_dom"/>
</dbReference>
<keyword evidence="14" id="KW-1185">Reference proteome</keyword>
<keyword evidence="10" id="KW-0732">Signal</keyword>
<feature type="domain" description="TonB-dependent receptor-like beta-barrel" evidence="11">
    <location>
        <begin position="386"/>
        <end position="938"/>
    </location>
</feature>
<evidence type="ECO:0000256" key="2">
    <source>
        <dbReference type="ARBA" id="ARBA00022448"/>
    </source>
</evidence>
<dbReference type="InterPro" id="IPR036942">
    <property type="entry name" value="Beta-barrel_TonB_sf"/>
</dbReference>
<protein>
    <submittedName>
        <fullName evidence="13">TonB-dependent receptor</fullName>
    </submittedName>
</protein>
<evidence type="ECO:0000259" key="12">
    <source>
        <dbReference type="Pfam" id="PF07715"/>
    </source>
</evidence>
<keyword evidence="13" id="KW-0675">Receptor</keyword>
<dbReference type="Pfam" id="PF13715">
    <property type="entry name" value="CarbopepD_reg_2"/>
    <property type="match status" value="1"/>
</dbReference>
<keyword evidence="4 8" id="KW-0812">Transmembrane</keyword>
<dbReference type="Proteomes" id="UP001501207">
    <property type="component" value="Unassembled WGS sequence"/>
</dbReference>
<dbReference type="RefSeq" id="WP_344974885.1">
    <property type="nucleotide sequence ID" value="NZ_BAABFN010000001.1"/>
</dbReference>
<keyword evidence="5 9" id="KW-0798">TonB box</keyword>
<evidence type="ECO:0000256" key="9">
    <source>
        <dbReference type="RuleBase" id="RU003357"/>
    </source>
</evidence>
<evidence type="ECO:0000256" key="4">
    <source>
        <dbReference type="ARBA" id="ARBA00022692"/>
    </source>
</evidence>
<evidence type="ECO:0000256" key="3">
    <source>
        <dbReference type="ARBA" id="ARBA00022452"/>
    </source>
</evidence>
<evidence type="ECO:0000256" key="8">
    <source>
        <dbReference type="PROSITE-ProRule" id="PRU01360"/>
    </source>
</evidence>
<comment type="similarity">
    <text evidence="8 9">Belongs to the TonB-dependent receptor family.</text>
</comment>
<feature type="domain" description="TonB-dependent receptor plug" evidence="12">
    <location>
        <begin position="119"/>
        <end position="228"/>
    </location>
</feature>
<keyword evidence="2 8" id="KW-0813">Transport</keyword>
<accession>A0ABP8FFQ3</accession>
<dbReference type="Gene3D" id="2.60.40.1120">
    <property type="entry name" value="Carboxypeptidase-like, regulatory domain"/>
    <property type="match status" value="1"/>
</dbReference>
<dbReference type="EMBL" id="BAABFN010000001">
    <property type="protein sequence ID" value="GAA4302630.1"/>
    <property type="molecule type" value="Genomic_DNA"/>
</dbReference>
<keyword evidence="7 8" id="KW-0998">Cell outer membrane</keyword>
<name>A0ABP8FFQ3_9BACT</name>
<gene>
    <name evidence="13" type="ORF">GCM10023143_05230</name>
</gene>
<dbReference type="InterPro" id="IPR037066">
    <property type="entry name" value="Plug_dom_sf"/>
</dbReference>
<evidence type="ECO:0000256" key="6">
    <source>
        <dbReference type="ARBA" id="ARBA00023136"/>
    </source>
</evidence>
<comment type="subcellular location">
    <subcellularLocation>
        <location evidence="1 8">Cell outer membrane</location>
        <topology evidence="1 8">Multi-pass membrane protein</topology>
    </subcellularLocation>
</comment>
<evidence type="ECO:0000256" key="5">
    <source>
        <dbReference type="ARBA" id="ARBA00023077"/>
    </source>
</evidence>
<keyword evidence="6 8" id="KW-0472">Membrane</keyword>
<evidence type="ECO:0000313" key="14">
    <source>
        <dbReference type="Proteomes" id="UP001501207"/>
    </source>
</evidence>
<dbReference type="InterPro" id="IPR008969">
    <property type="entry name" value="CarboxyPept-like_regulatory"/>
</dbReference>
<dbReference type="NCBIfam" id="TIGR04057">
    <property type="entry name" value="SusC_RagA_signa"/>
    <property type="match status" value="1"/>
</dbReference>
<evidence type="ECO:0000256" key="7">
    <source>
        <dbReference type="ARBA" id="ARBA00023237"/>
    </source>
</evidence>
<reference evidence="14" key="1">
    <citation type="journal article" date="2019" name="Int. J. Syst. Evol. Microbiol.">
        <title>The Global Catalogue of Microorganisms (GCM) 10K type strain sequencing project: providing services to taxonomists for standard genome sequencing and annotation.</title>
        <authorList>
            <consortium name="The Broad Institute Genomics Platform"/>
            <consortium name="The Broad Institute Genome Sequencing Center for Infectious Disease"/>
            <person name="Wu L."/>
            <person name="Ma J."/>
        </authorList>
    </citation>
    <scope>NUCLEOTIDE SEQUENCE [LARGE SCALE GENOMIC DNA]</scope>
    <source>
        <strain evidence="14">JCM 17664</strain>
    </source>
</reference>
<dbReference type="PROSITE" id="PS52016">
    <property type="entry name" value="TONB_DEPENDENT_REC_3"/>
    <property type="match status" value="1"/>
</dbReference>